<evidence type="ECO:0000256" key="1">
    <source>
        <dbReference type="SAM" id="Phobius"/>
    </source>
</evidence>
<reference evidence="3" key="1">
    <citation type="journal article" date="2019" name="Int. J. Syst. Evol. Microbiol.">
        <title>The Global Catalogue of Microorganisms (GCM) 10K type strain sequencing project: providing services to taxonomists for standard genome sequencing and annotation.</title>
        <authorList>
            <consortium name="The Broad Institute Genomics Platform"/>
            <consortium name="The Broad Institute Genome Sequencing Center for Infectious Disease"/>
            <person name="Wu L."/>
            <person name="Ma J."/>
        </authorList>
    </citation>
    <scope>NUCLEOTIDE SEQUENCE [LARGE SCALE GENOMIC DNA]</scope>
    <source>
        <strain evidence="3">CGMCC 4.7289</strain>
    </source>
</reference>
<feature type="transmembrane region" description="Helical" evidence="1">
    <location>
        <begin position="75"/>
        <end position="92"/>
    </location>
</feature>
<accession>A0ABV8LNI5</accession>
<evidence type="ECO:0000313" key="2">
    <source>
        <dbReference type="EMBL" id="MFC4132006.1"/>
    </source>
</evidence>
<feature type="transmembrane region" description="Helical" evidence="1">
    <location>
        <begin position="162"/>
        <end position="183"/>
    </location>
</feature>
<evidence type="ECO:0000313" key="3">
    <source>
        <dbReference type="Proteomes" id="UP001595816"/>
    </source>
</evidence>
<protein>
    <submittedName>
        <fullName evidence="2">Uncharacterized protein</fullName>
    </submittedName>
</protein>
<keyword evidence="3" id="KW-1185">Reference proteome</keyword>
<dbReference type="Proteomes" id="UP001595816">
    <property type="component" value="Unassembled WGS sequence"/>
</dbReference>
<gene>
    <name evidence="2" type="ORF">ACFOZ4_15455</name>
</gene>
<sequence length="221" mass="23936">MTGTEEVPRGVRVATWTMWLSAPVGLLLVLDGLLELHWWGSADAARLAGLFRQINAEYGLLTPALLRDQRGATELIVLGVICLAGAMLAAFVRRGSTAARTSALVLNAVTLFYGLFGIGSDLSAPLRLGDYLGQLRTLASGDRIPEIQALVYPAWYAWLEDVAQGLQALAALAVLVTLAYAMIWHPQFFGDRRTDAADGGDQWGEALQRIRQERAQSQADA</sequence>
<proteinExistence type="predicted"/>
<feature type="transmembrane region" description="Helical" evidence="1">
    <location>
        <begin position="12"/>
        <end position="30"/>
    </location>
</feature>
<dbReference type="RefSeq" id="WP_253749799.1">
    <property type="nucleotide sequence ID" value="NZ_JAMZDZ010000001.1"/>
</dbReference>
<organism evidence="2 3">
    <name type="scientific">Hamadaea flava</name>
    <dbReference type="NCBI Taxonomy" id="1742688"/>
    <lineage>
        <taxon>Bacteria</taxon>
        <taxon>Bacillati</taxon>
        <taxon>Actinomycetota</taxon>
        <taxon>Actinomycetes</taxon>
        <taxon>Micromonosporales</taxon>
        <taxon>Micromonosporaceae</taxon>
        <taxon>Hamadaea</taxon>
    </lineage>
</organism>
<comment type="caution">
    <text evidence="2">The sequence shown here is derived from an EMBL/GenBank/DDBJ whole genome shotgun (WGS) entry which is preliminary data.</text>
</comment>
<name>A0ABV8LNI5_9ACTN</name>
<dbReference type="EMBL" id="JBHSAY010000008">
    <property type="protein sequence ID" value="MFC4132006.1"/>
    <property type="molecule type" value="Genomic_DNA"/>
</dbReference>
<keyword evidence="1" id="KW-1133">Transmembrane helix</keyword>
<feature type="transmembrane region" description="Helical" evidence="1">
    <location>
        <begin position="104"/>
        <end position="126"/>
    </location>
</feature>
<keyword evidence="1" id="KW-0472">Membrane</keyword>
<keyword evidence="1" id="KW-0812">Transmembrane</keyword>